<evidence type="ECO:0000256" key="2">
    <source>
        <dbReference type="ARBA" id="ARBA00023136"/>
    </source>
</evidence>
<dbReference type="EMBL" id="CAJPIZ010040004">
    <property type="protein sequence ID" value="CAG2121523.1"/>
    <property type="molecule type" value="Genomic_DNA"/>
</dbReference>
<organism evidence="4">
    <name type="scientific">Medioppia subpectinata</name>
    <dbReference type="NCBI Taxonomy" id="1979941"/>
    <lineage>
        <taxon>Eukaryota</taxon>
        <taxon>Metazoa</taxon>
        <taxon>Ecdysozoa</taxon>
        <taxon>Arthropoda</taxon>
        <taxon>Chelicerata</taxon>
        <taxon>Arachnida</taxon>
        <taxon>Acari</taxon>
        <taxon>Acariformes</taxon>
        <taxon>Sarcoptiformes</taxon>
        <taxon>Oribatida</taxon>
        <taxon>Brachypylina</taxon>
        <taxon>Oppioidea</taxon>
        <taxon>Oppiidae</taxon>
        <taxon>Medioppia</taxon>
    </lineage>
</organism>
<feature type="non-terminal residue" evidence="4">
    <location>
        <position position="1"/>
    </location>
</feature>
<sequence>MTLYFALQLYLFEVWKDTRLNTSQLDDNSLSVPEEYSSCFWTPSLVFDGSTQKEAILPPNSVIKILKNNILIRKSSCHMNLQTYPMDRHICHYISEPIEKVSLHWIEDKSSPIDYLLDSEQNKS</sequence>
<keyword evidence="2" id="KW-0472">Membrane</keyword>
<feature type="domain" description="Neurotransmitter-gated ion-channel ligand-binding" evidence="3">
    <location>
        <begin position="5"/>
        <end position="107"/>
    </location>
</feature>
<comment type="subcellular location">
    <subcellularLocation>
        <location evidence="1">Membrane</location>
    </subcellularLocation>
</comment>
<dbReference type="InterPro" id="IPR018000">
    <property type="entry name" value="Neurotransmitter_ion_chnl_CS"/>
</dbReference>
<evidence type="ECO:0000259" key="3">
    <source>
        <dbReference type="Pfam" id="PF02931"/>
    </source>
</evidence>
<proteinExistence type="predicted"/>
<evidence type="ECO:0000256" key="1">
    <source>
        <dbReference type="ARBA" id="ARBA00004370"/>
    </source>
</evidence>
<accession>A0A7R9LVV6</accession>
<dbReference type="InterPro" id="IPR036734">
    <property type="entry name" value="Neur_chan_lig-bd_sf"/>
</dbReference>
<dbReference type="Gene3D" id="2.70.170.10">
    <property type="entry name" value="Neurotransmitter-gated ion-channel ligand-binding domain"/>
    <property type="match status" value="1"/>
</dbReference>
<reference evidence="4" key="1">
    <citation type="submission" date="2020-11" db="EMBL/GenBank/DDBJ databases">
        <authorList>
            <person name="Tran Van P."/>
        </authorList>
    </citation>
    <scope>NUCLEOTIDE SEQUENCE</scope>
</reference>
<evidence type="ECO:0000313" key="4">
    <source>
        <dbReference type="EMBL" id="CAD7647484.1"/>
    </source>
</evidence>
<dbReference type="OrthoDB" id="6430903at2759"/>
<name>A0A7R9LVV6_9ACAR</name>
<dbReference type="AlphaFoldDB" id="A0A7R9LVV6"/>
<evidence type="ECO:0000313" key="5">
    <source>
        <dbReference type="Proteomes" id="UP000759131"/>
    </source>
</evidence>
<dbReference type="GO" id="GO:0016020">
    <property type="term" value="C:membrane"/>
    <property type="evidence" value="ECO:0007669"/>
    <property type="project" value="UniProtKB-SubCell"/>
</dbReference>
<gene>
    <name evidence="4" type="ORF">OSB1V03_LOCUS21469</name>
</gene>
<dbReference type="PROSITE" id="PS00236">
    <property type="entry name" value="NEUROTR_ION_CHANNEL"/>
    <property type="match status" value="1"/>
</dbReference>
<dbReference type="Proteomes" id="UP000759131">
    <property type="component" value="Unassembled WGS sequence"/>
</dbReference>
<dbReference type="InterPro" id="IPR006202">
    <property type="entry name" value="Neur_chan_lig-bd"/>
</dbReference>
<dbReference type="EMBL" id="OC894579">
    <property type="protein sequence ID" value="CAD7647484.1"/>
    <property type="molecule type" value="Genomic_DNA"/>
</dbReference>
<keyword evidence="5" id="KW-1185">Reference proteome</keyword>
<dbReference type="Pfam" id="PF02931">
    <property type="entry name" value="Neur_chan_LBD"/>
    <property type="match status" value="1"/>
</dbReference>
<protein>
    <recommendedName>
        <fullName evidence="3">Neurotransmitter-gated ion-channel ligand-binding domain-containing protein</fullName>
    </recommendedName>
</protein>
<dbReference type="GO" id="GO:0005230">
    <property type="term" value="F:extracellular ligand-gated monoatomic ion channel activity"/>
    <property type="evidence" value="ECO:0007669"/>
    <property type="project" value="InterPro"/>
</dbReference>
<dbReference type="SUPFAM" id="SSF63712">
    <property type="entry name" value="Nicotinic receptor ligand binding domain-like"/>
    <property type="match status" value="1"/>
</dbReference>